<keyword evidence="2" id="KW-0809">Transit peptide</keyword>
<evidence type="ECO:0000256" key="3">
    <source>
        <dbReference type="ARBA" id="ARBA00023128"/>
    </source>
</evidence>
<evidence type="ECO:0000256" key="2">
    <source>
        <dbReference type="ARBA" id="ARBA00022946"/>
    </source>
</evidence>
<name>A0A8K0UQ34_9AGAR</name>
<dbReference type="InterPro" id="IPR045179">
    <property type="entry name" value="YgfZ/GcvT"/>
</dbReference>
<evidence type="ECO:0000256" key="4">
    <source>
        <dbReference type="ARBA" id="ARBA00093447"/>
    </source>
</evidence>
<dbReference type="GO" id="GO:0005759">
    <property type="term" value="C:mitochondrial matrix"/>
    <property type="evidence" value="ECO:0007669"/>
    <property type="project" value="TreeGrafter"/>
</dbReference>
<protein>
    <submittedName>
        <fullName evidence="6">Aminomethyltransferase folate-binding domain-containing protein</fullName>
    </submittedName>
</protein>
<dbReference type="Gene3D" id="3.30.1360.120">
    <property type="entry name" value="Probable tRNA modification gtpase trme, domain 1"/>
    <property type="match status" value="1"/>
</dbReference>
<reference evidence="6" key="1">
    <citation type="journal article" date="2021" name="New Phytol.">
        <title>Evolutionary innovations through gain and loss of genes in the ectomycorrhizal Boletales.</title>
        <authorList>
            <person name="Wu G."/>
            <person name="Miyauchi S."/>
            <person name="Morin E."/>
            <person name="Kuo A."/>
            <person name="Drula E."/>
            <person name="Varga T."/>
            <person name="Kohler A."/>
            <person name="Feng B."/>
            <person name="Cao Y."/>
            <person name="Lipzen A."/>
            <person name="Daum C."/>
            <person name="Hundley H."/>
            <person name="Pangilinan J."/>
            <person name="Johnson J."/>
            <person name="Barry K."/>
            <person name="LaButti K."/>
            <person name="Ng V."/>
            <person name="Ahrendt S."/>
            <person name="Min B."/>
            <person name="Choi I.G."/>
            <person name="Park H."/>
            <person name="Plett J.M."/>
            <person name="Magnuson J."/>
            <person name="Spatafora J.W."/>
            <person name="Nagy L.G."/>
            <person name="Henrissat B."/>
            <person name="Grigoriev I.V."/>
            <person name="Yang Z.L."/>
            <person name="Xu J."/>
            <person name="Martin F.M."/>
        </authorList>
    </citation>
    <scope>NUCLEOTIDE SEQUENCE</scope>
    <source>
        <strain evidence="6">KKN 215</strain>
    </source>
</reference>
<dbReference type="NCBIfam" id="TIGR03317">
    <property type="entry name" value="ygfZ_signature"/>
    <property type="match status" value="1"/>
</dbReference>
<dbReference type="SUPFAM" id="SSF103025">
    <property type="entry name" value="Folate-binding domain"/>
    <property type="match status" value="1"/>
</dbReference>
<dbReference type="InterPro" id="IPR057460">
    <property type="entry name" value="CAF17_C"/>
</dbReference>
<organism evidence="6 7">
    <name type="scientific">Cristinia sonorae</name>
    <dbReference type="NCBI Taxonomy" id="1940300"/>
    <lineage>
        <taxon>Eukaryota</taxon>
        <taxon>Fungi</taxon>
        <taxon>Dikarya</taxon>
        <taxon>Basidiomycota</taxon>
        <taxon>Agaricomycotina</taxon>
        <taxon>Agaricomycetes</taxon>
        <taxon>Agaricomycetidae</taxon>
        <taxon>Agaricales</taxon>
        <taxon>Pleurotineae</taxon>
        <taxon>Stephanosporaceae</taxon>
        <taxon>Cristinia</taxon>
    </lineage>
</organism>
<evidence type="ECO:0000259" key="5">
    <source>
        <dbReference type="Pfam" id="PF25455"/>
    </source>
</evidence>
<gene>
    <name evidence="6" type="ORF">BXZ70DRAFT_938705</name>
</gene>
<dbReference type="PANTHER" id="PTHR22602:SF0">
    <property type="entry name" value="TRANSFERASE CAF17, MITOCHONDRIAL-RELATED"/>
    <property type="match status" value="1"/>
</dbReference>
<comment type="caution">
    <text evidence="6">The sequence shown here is derived from an EMBL/GenBank/DDBJ whole genome shotgun (WGS) entry which is preliminary data.</text>
</comment>
<dbReference type="AlphaFoldDB" id="A0A8K0UQ34"/>
<keyword evidence="3" id="KW-0496">Mitochondrion</keyword>
<accession>A0A8K0UQ34</accession>
<keyword evidence="7" id="KW-1185">Reference proteome</keyword>
<dbReference type="EMBL" id="JAEVFJ010000016">
    <property type="protein sequence ID" value="KAH8100250.1"/>
    <property type="molecule type" value="Genomic_DNA"/>
</dbReference>
<evidence type="ECO:0000256" key="1">
    <source>
        <dbReference type="ARBA" id="ARBA00004173"/>
    </source>
</evidence>
<sequence>MLALQRSRSSHFQSIPKLARHRLLSTLSEHANNTPSYLSRPGWNTIKHVARSVPTCVNLPDRGVLSVAGPGVGQFLDGLISGKMPGDGSRQHLYTVFLNAKGRILYDVFLYSNAKSETEPGYLIEYDSRPSEAQSLLQMLKRHLLRSKIRIRDVTEEYDVWALWNPNQLTYELGTEARTWECHPTGVIEPVFDEEMEVQWGSSRWGSQPGPIIDRRAIGFGQRVLTKRGNTAPSISSSFDEGTLDDYRVHRYLNGVPEGIEDMPPTHVFPANSSLDIMGALTFKKGCHVGQEHLSRARHVNELRRRLFPVIIHREGESVNDARSTPKPRFPPGIEVSSRSLHEAQPTAASRIKNQLVSNVHGVGLAMLRTEDVASCEDGKRVLEFESPVQEGGETVKWVVTPSKPSWWPDPRRGGVFVKNSAENIAVKSLDDLLLLQSLSQN</sequence>
<proteinExistence type="inferred from homology"/>
<dbReference type="Proteomes" id="UP000813824">
    <property type="component" value="Unassembled WGS sequence"/>
</dbReference>
<dbReference type="GO" id="GO:0016226">
    <property type="term" value="P:iron-sulfur cluster assembly"/>
    <property type="evidence" value="ECO:0007669"/>
    <property type="project" value="TreeGrafter"/>
</dbReference>
<comment type="subcellular location">
    <subcellularLocation>
        <location evidence="1">Mitochondrion</location>
    </subcellularLocation>
</comment>
<dbReference type="InterPro" id="IPR027266">
    <property type="entry name" value="TrmE/GcvT-like"/>
</dbReference>
<dbReference type="OrthoDB" id="191995at2759"/>
<dbReference type="Pfam" id="PF25455">
    <property type="entry name" value="Beta-barrel_CAF17_C"/>
    <property type="match status" value="1"/>
</dbReference>
<evidence type="ECO:0000313" key="6">
    <source>
        <dbReference type="EMBL" id="KAH8100250.1"/>
    </source>
</evidence>
<dbReference type="InterPro" id="IPR017703">
    <property type="entry name" value="YgfZ/GCV_T_CS"/>
</dbReference>
<evidence type="ECO:0000313" key="7">
    <source>
        <dbReference type="Proteomes" id="UP000813824"/>
    </source>
</evidence>
<feature type="domain" description="CAF17 C-terminal" evidence="5">
    <location>
        <begin position="304"/>
        <end position="409"/>
    </location>
</feature>
<comment type="similarity">
    <text evidence="4">Belongs to the GcvT family. CAF17/IBA57 subfamily.</text>
</comment>
<dbReference type="PANTHER" id="PTHR22602">
    <property type="entry name" value="TRANSFERASE CAF17, MITOCHONDRIAL-RELATED"/>
    <property type="match status" value="1"/>
</dbReference>